<feature type="domain" description="Transcriptional repressor PaaX-like central Cas2-like" evidence="1">
    <location>
        <begin position="53"/>
        <end position="113"/>
    </location>
</feature>
<dbReference type="Pfam" id="PF20803">
    <property type="entry name" value="PaaX_M"/>
    <property type="match status" value="1"/>
</dbReference>
<dbReference type="SUPFAM" id="SSF143430">
    <property type="entry name" value="TTP0101/SSO1404-like"/>
    <property type="match status" value="1"/>
</dbReference>
<dbReference type="STRING" id="1801770.A3A01_00025"/>
<evidence type="ECO:0000259" key="1">
    <source>
        <dbReference type="Pfam" id="PF20803"/>
    </source>
</evidence>
<sequence length="119" mass="14281">MTSRKKFHYKGVSVNIFGLPSFSDSKKRKNIPKRQYLHSFISDFHKDAPKNLLLIYDIPEGRKKERDWFRRQLKNFNFVMIQKSVWVGPSPLPADFLAYLKRISLRKEFKIFKLARPYT</sequence>
<evidence type="ECO:0000313" key="3">
    <source>
        <dbReference type="Proteomes" id="UP000179352"/>
    </source>
</evidence>
<name>A0A1F6WUX6_9BACT</name>
<dbReference type="InterPro" id="IPR048846">
    <property type="entry name" value="PaaX-like_central"/>
</dbReference>
<dbReference type="EMBL" id="MFUU01000020">
    <property type="protein sequence ID" value="OGI85687.1"/>
    <property type="molecule type" value="Genomic_DNA"/>
</dbReference>
<gene>
    <name evidence="2" type="ORF">A3A01_00025</name>
</gene>
<evidence type="ECO:0000313" key="2">
    <source>
        <dbReference type="EMBL" id="OGI85687.1"/>
    </source>
</evidence>
<comment type="caution">
    <text evidence="2">The sequence shown here is derived from an EMBL/GenBank/DDBJ whole genome shotgun (WGS) entry which is preliminary data.</text>
</comment>
<organism evidence="2 3">
    <name type="scientific">Candidatus Nomurabacteria bacterium RIFCSPLOWO2_01_FULL_39_17</name>
    <dbReference type="NCBI Taxonomy" id="1801770"/>
    <lineage>
        <taxon>Bacteria</taxon>
        <taxon>Candidatus Nomuraibacteriota</taxon>
    </lineage>
</organism>
<dbReference type="Gene3D" id="3.30.70.2650">
    <property type="match status" value="1"/>
</dbReference>
<dbReference type="Proteomes" id="UP000179352">
    <property type="component" value="Unassembled WGS sequence"/>
</dbReference>
<accession>A0A1F6WUX6</accession>
<protein>
    <recommendedName>
        <fullName evidence="1">Transcriptional repressor PaaX-like central Cas2-like domain-containing protein</fullName>
    </recommendedName>
</protein>
<proteinExistence type="predicted"/>
<reference evidence="2 3" key="1">
    <citation type="journal article" date="2016" name="Nat. Commun.">
        <title>Thousands of microbial genomes shed light on interconnected biogeochemical processes in an aquifer system.</title>
        <authorList>
            <person name="Anantharaman K."/>
            <person name="Brown C.T."/>
            <person name="Hug L.A."/>
            <person name="Sharon I."/>
            <person name="Castelle C.J."/>
            <person name="Probst A.J."/>
            <person name="Thomas B.C."/>
            <person name="Singh A."/>
            <person name="Wilkins M.J."/>
            <person name="Karaoz U."/>
            <person name="Brodie E.L."/>
            <person name="Williams K.H."/>
            <person name="Hubbard S.S."/>
            <person name="Banfield J.F."/>
        </authorList>
    </citation>
    <scope>NUCLEOTIDE SEQUENCE [LARGE SCALE GENOMIC DNA]</scope>
</reference>
<dbReference type="AlphaFoldDB" id="A0A1F6WUX6"/>